<keyword evidence="9" id="KW-1185">Reference proteome</keyword>
<comment type="subcellular location">
    <subcellularLocation>
        <location evidence="1">Cell membrane</location>
    </subcellularLocation>
</comment>
<evidence type="ECO:0000256" key="6">
    <source>
        <dbReference type="SAM" id="Phobius"/>
    </source>
</evidence>
<dbReference type="PANTHER" id="PTHR43646:SF2">
    <property type="entry name" value="GLYCOSYLTRANSFERASE 2-LIKE DOMAIN-CONTAINING PROTEIN"/>
    <property type="match status" value="1"/>
</dbReference>
<keyword evidence="6" id="KW-1133">Transmembrane helix</keyword>
<reference evidence="8" key="2">
    <citation type="submission" date="2020-09" db="EMBL/GenBank/DDBJ databases">
        <authorList>
            <person name="Sun Q."/>
            <person name="Kim S."/>
        </authorList>
    </citation>
    <scope>NUCLEOTIDE SEQUENCE</scope>
    <source>
        <strain evidence="8">KCTC 32255</strain>
    </source>
</reference>
<dbReference type="CDD" id="cd00761">
    <property type="entry name" value="Glyco_tranf_GTA_type"/>
    <property type="match status" value="1"/>
</dbReference>
<dbReference type="Gene3D" id="3.90.550.10">
    <property type="entry name" value="Spore Coat Polysaccharide Biosynthesis Protein SpsA, Chain A"/>
    <property type="match status" value="1"/>
</dbReference>
<dbReference type="GO" id="GO:0016757">
    <property type="term" value="F:glycosyltransferase activity"/>
    <property type="evidence" value="ECO:0007669"/>
    <property type="project" value="UniProtKB-KW"/>
</dbReference>
<sequence>MTVAVTIAIKAYNEADNIAAAIESALAAIAELGGGEVVLADCASTDGTAQIASRYPIRVLSLAKPDERSCGAGAQLAYQGVRTEFFYLMDGDMTLIPGFLPQALAWLQAHPDFAGVGGNVKDRYLENAEFLIREASLARDAHRREGPVDRLDGGGLYRAAAIEHLGYFADPALRSFEEFELAARLGVAGWKMARIDVDAVLHSGHRIDGLSLMWYRFTSGQMGGAGTLLRAALGKPHWRYTLAHLRQVRAVATVTGWWMLLLAGAIAGAWLAVALLVVIPAAFLGFRRRSLKLGLYSFLVWNLAAIATLRSFVEHPRRSSLQGKQLAFTVLHEG</sequence>
<evidence type="ECO:0000313" key="8">
    <source>
        <dbReference type="EMBL" id="GGY96503.1"/>
    </source>
</evidence>
<evidence type="ECO:0000256" key="4">
    <source>
        <dbReference type="ARBA" id="ARBA00022679"/>
    </source>
</evidence>
<keyword evidence="2" id="KW-1003">Cell membrane</keyword>
<dbReference type="InterPro" id="IPR029044">
    <property type="entry name" value="Nucleotide-diphossugar_trans"/>
</dbReference>
<evidence type="ECO:0000256" key="5">
    <source>
        <dbReference type="ARBA" id="ARBA00023136"/>
    </source>
</evidence>
<feature type="transmembrane region" description="Helical" evidence="6">
    <location>
        <begin position="257"/>
        <end position="286"/>
    </location>
</feature>
<dbReference type="PANTHER" id="PTHR43646">
    <property type="entry name" value="GLYCOSYLTRANSFERASE"/>
    <property type="match status" value="1"/>
</dbReference>
<protein>
    <submittedName>
        <fullName evidence="8">Glycosyl transferase</fullName>
    </submittedName>
</protein>
<evidence type="ECO:0000256" key="2">
    <source>
        <dbReference type="ARBA" id="ARBA00022475"/>
    </source>
</evidence>
<evidence type="ECO:0000256" key="1">
    <source>
        <dbReference type="ARBA" id="ARBA00004236"/>
    </source>
</evidence>
<dbReference type="RefSeq" id="WP_189619945.1">
    <property type="nucleotide sequence ID" value="NZ_BMZA01000002.1"/>
</dbReference>
<keyword evidence="4 8" id="KW-0808">Transferase</keyword>
<comment type="caution">
    <text evidence="8">The sequence shown here is derived from an EMBL/GenBank/DDBJ whole genome shotgun (WGS) entry which is preliminary data.</text>
</comment>
<feature type="transmembrane region" description="Helical" evidence="6">
    <location>
        <begin position="293"/>
        <end position="313"/>
    </location>
</feature>
<organism evidence="8 9">
    <name type="scientific">Novosphingobium colocasiae</name>
    <dbReference type="NCBI Taxonomy" id="1256513"/>
    <lineage>
        <taxon>Bacteria</taxon>
        <taxon>Pseudomonadati</taxon>
        <taxon>Pseudomonadota</taxon>
        <taxon>Alphaproteobacteria</taxon>
        <taxon>Sphingomonadales</taxon>
        <taxon>Sphingomonadaceae</taxon>
        <taxon>Novosphingobium</taxon>
    </lineage>
</organism>
<reference evidence="8" key="1">
    <citation type="journal article" date="2014" name="Int. J. Syst. Evol. Microbiol.">
        <title>Complete genome sequence of Corynebacterium casei LMG S-19264T (=DSM 44701T), isolated from a smear-ripened cheese.</title>
        <authorList>
            <consortium name="US DOE Joint Genome Institute (JGI-PGF)"/>
            <person name="Walter F."/>
            <person name="Albersmeier A."/>
            <person name="Kalinowski J."/>
            <person name="Ruckert C."/>
        </authorList>
    </citation>
    <scope>NUCLEOTIDE SEQUENCE</scope>
    <source>
        <strain evidence="8">KCTC 32255</strain>
    </source>
</reference>
<evidence type="ECO:0000259" key="7">
    <source>
        <dbReference type="Pfam" id="PF00535"/>
    </source>
</evidence>
<accession>A0A918PBM5</accession>
<proteinExistence type="predicted"/>
<dbReference type="EMBL" id="BMZA01000002">
    <property type="protein sequence ID" value="GGY96503.1"/>
    <property type="molecule type" value="Genomic_DNA"/>
</dbReference>
<dbReference type="InterPro" id="IPR001173">
    <property type="entry name" value="Glyco_trans_2-like"/>
</dbReference>
<dbReference type="SUPFAM" id="SSF53448">
    <property type="entry name" value="Nucleotide-diphospho-sugar transferases"/>
    <property type="match status" value="1"/>
</dbReference>
<dbReference type="AlphaFoldDB" id="A0A918PBM5"/>
<gene>
    <name evidence="8" type="ORF">GCM10011614_09150</name>
</gene>
<dbReference type="Proteomes" id="UP000648075">
    <property type="component" value="Unassembled WGS sequence"/>
</dbReference>
<feature type="domain" description="Glycosyltransferase 2-like" evidence="7">
    <location>
        <begin position="6"/>
        <end position="123"/>
    </location>
</feature>
<evidence type="ECO:0000313" key="9">
    <source>
        <dbReference type="Proteomes" id="UP000648075"/>
    </source>
</evidence>
<keyword evidence="6" id="KW-0812">Transmembrane</keyword>
<keyword evidence="3" id="KW-0328">Glycosyltransferase</keyword>
<dbReference type="GO" id="GO:0005886">
    <property type="term" value="C:plasma membrane"/>
    <property type="evidence" value="ECO:0007669"/>
    <property type="project" value="UniProtKB-SubCell"/>
</dbReference>
<dbReference type="Pfam" id="PF00535">
    <property type="entry name" value="Glycos_transf_2"/>
    <property type="match status" value="1"/>
</dbReference>
<name>A0A918PBM5_9SPHN</name>
<keyword evidence="5 6" id="KW-0472">Membrane</keyword>
<evidence type="ECO:0000256" key="3">
    <source>
        <dbReference type="ARBA" id="ARBA00022676"/>
    </source>
</evidence>